<dbReference type="KEGG" id="bii:BINDI_1265"/>
<keyword evidence="1" id="KW-1133">Transmembrane helix</keyword>
<dbReference type="EMBL" id="CP006018">
    <property type="protein sequence ID" value="AIC92520.1"/>
    <property type="molecule type" value="Genomic_DNA"/>
</dbReference>
<dbReference type="Pfam" id="PF14029">
    <property type="entry name" value="DUF4244"/>
    <property type="match status" value="1"/>
</dbReference>
<evidence type="ECO:0000313" key="3">
    <source>
        <dbReference type="Proteomes" id="UP000028569"/>
    </source>
</evidence>
<proteinExistence type="predicted"/>
<gene>
    <name evidence="2" type="ORF">BINDI_1265</name>
</gene>
<protein>
    <submittedName>
        <fullName evidence="2">Putative pilus assembly protein</fullName>
    </submittedName>
</protein>
<keyword evidence="1" id="KW-0472">Membrane</keyword>
<keyword evidence="1" id="KW-0812">Transmembrane</keyword>
<dbReference type="Proteomes" id="UP000028569">
    <property type="component" value="Chromosome"/>
</dbReference>
<feature type="transmembrane region" description="Helical" evidence="1">
    <location>
        <begin position="94"/>
        <end position="111"/>
    </location>
</feature>
<dbReference type="AlphaFoldDB" id="A0A087VVH5"/>
<dbReference type="HOGENOM" id="CLU_1933943_0_0_11"/>
<name>A0A087VVH5_9BIFI</name>
<dbReference type="InterPro" id="IPR025338">
    <property type="entry name" value="DUF4244"/>
</dbReference>
<evidence type="ECO:0000256" key="1">
    <source>
        <dbReference type="SAM" id="Phobius"/>
    </source>
</evidence>
<reference evidence="2 3" key="1">
    <citation type="journal article" date="2014" name="Appl. Environ. Microbiol.">
        <title>Genomic encyclopedia of type strains of the genus Bifidobacterium.</title>
        <authorList>
            <person name="Milani C."/>
            <person name="Lugli G.A."/>
            <person name="Duranti S."/>
            <person name="Turroni F."/>
            <person name="Bottacini F."/>
            <person name="Mangifesta M."/>
            <person name="Sanchez B."/>
            <person name="Viappiani A."/>
            <person name="Mancabelli L."/>
            <person name="Taminiau B."/>
            <person name="Delcenserie V."/>
            <person name="Barrangou R."/>
            <person name="Margolles A."/>
            <person name="van Sinderen D."/>
            <person name="Ventura M."/>
        </authorList>
    </citation>
    <scope>NUCLEOTIDE SEQUENCE [LARGE SCALE GENOMIC DNA]</scope>
    <source>
        <strain evidence="2 3">LMG 11587</strain>
    </source>
</reference>
<evidence type="ECO:0000313" key="2">
    <source>
        <dbReference type="EMBL" id="AIC92520.1"/>
    </source>
</evidence>
<sequence length="130" mass="13830">MTSMQSVVNGQDSCSEGIESTQLEECADAEVTTMPNGGRGFAGLKAVRARLSQKVYDLVRRLHLMVLVLIRRGAVRLKVLTSRPESGAATAEYAVVLIAATAFAGLLLVILKSDTVRSLLSALVKQALSV</sequence>
<keyword evidence="3" id="KW-1185">Reference proteome</keyword>
<accession>A0A087VVH5</accession>
<organism evidence="2 3">
    <name type="scientific">Bifidobacterium [indicum] DSM 20214 = LMG 11587</name>
    <dbReference type="NCBI Taxonomy" id="1341694"/>
    <lineage>
        <taxon>Bacteria</taxon>
        <taxon>Bacillati</taxon>
        <taxon>Actinomycetota</taxon>
        <taxon>Actinomycetes</taxon>
        <taxon>Bifidobacteriales</taxon>
        <taxon>Bifidobacteriaceae</taxon>
        <taxon>Bifidobacterium</taxon>
    </lineage>
</organism>